<evidence type="ECO:0000256" key="1">
    <source>
        <dbReference type="SAM" id="MobiDB-lite"/>
    </source>
</evidence>
<feature type="compositionally biased region" description="Basic and acidic residues" evidence="1">
    <location>
        <begin position="241"/>
        <end position="250"/>
    </location>
</feature>
<evidence type="ECO:0000313" key="3">
    <source>
        <dbReference type="EMBL" id="KMZ80785.1"/>
    </source>
</evidence>
<feature type="compositionally biased region" description="Polar residues" evidence="1">
    <location>
        <begin position="286"/>
        <end position="301"/>
    </location>
</feature>
<dbReference type="EMBL" id="KQ234274">
    <property type="protein sequence ID" value="KMZ80785.1"/>
    <property type="molecule type" value="Genomic_DNA"/>
</dbReference>
<feature type="compositionally biased region" description="Polar residues" evidence="1">
    <location>
        <begin position="337"/>
        <end position="380"/>
    </location>
</feature>
<feature type="compositionally biased region" description="Polar residues" evidence="1">
    <location>
        <begin position="166"/>
        <end position="193"/>
    </location>
</feature>
<feature type="region of interest" description="Disordered" evidence="1">
    <location>
        <begin position="90"/>
        <end position="308"/>
    </location>
</feature>
<feature type="compositionally biased region" description="Basic and acidic residues" evidence="1">
    <location>
        <begin position="212"/>
        <end position="226"/>
    </location>
</feature>
<organism evidence="3 4">
    <name type="scientific">Plasmodium vivax India VII</name>
    <dbReference type="NCBI Taxonomy" id="1077284"/>
    <lineage>
        <taxon>Eukaryota</taxon>
        <taxon>Sar</taxon>
        <taxon>Alveolata</taxon>
        <taxon>Apicomplexa</taxon>
        <taxon>Aconoidasida</taxon>
        <taxon>Haemosporida</taxon>
        <taxon>Plasmodiidae</taxon>
        <taxon>Plasmodium</taxon>
        <taxon>Plasmodium (Plasmodium)</taxon>
    </lineage>
</organism>
<feature type="compositionally biased region" description="Polar residues" evidence="1">
    <location>
        <begin position="255"/>
        <end position="274"/>
    </location>
</feature>
<keyword evidence="2" id="KW-0812">Transmembrane</keyword>
<reference evidence="3 4" key="1">
    <citation type="submission" date="2011-08" db="EMBL/GenBank/DDBJ databases">
        <title>The Genome Sequence of Plasmodium vivax India VII.</title>
        <authorList>
            <consortium name="The Broad Institute Genome Sequencing Platform"/>
            <consortium name="The Broad Institute Genome Sequencing Center for Infectious Disease"/>
            <person name="Neafsey D."/>
            <person name="Carlton J."/>
            <person name="Barnwell J."/>
            <person name="Collins W."/>
            <person name="Escalante A."/>
            <person name="Mullikin J."/>
            <person name="Saul A."/>
            <person name="Guigo R."/>
            <person name="Camara F."/>
            <person name="Young S.K."/>
            <person name="Zeng Q."/>
            <person name="Gargeya S."/>
            <person name="Fitzgerald M."/>
            <person name="Haas B."/>
            <person name="Abouelleil A."/>
            <person name="Alvarado L."/>
            <person name="Arachchi H.M."/>
            <person name="Berlin A."/>
            <person name="Brown A."/>
            <person name="Chapman S.B."/>
            <person name="Chen Z."/>
            <person name="Dunbar C."/>
            <person name="Freedman E."/>
            <person name="Gearin G."/>
            <person name="Gellesch M."/>
            <person name="Goldberg J."/>
            <person name="Griggs A."/>
            <person name="Gujja S."/>
            <person name="Heiman D."/>
            <person name="Howarth C."/>
            <person name="Larson L."/>
            <person name="Lui A."/>
            <person name="MacDonald P.J.P."/>
            <person name="Montmayeur A."/>
            <person name="Murphy C."/>
            <person name="Neiman D."/>
            <person name="Pearson M."/>
            <person name="Priest M."/>
            <person name="Roberts A."/>
            <person name="Saif S."/>
            <person name="Shea T."/>
            <person name="Shenoy N."/>
            <person name="Sisk P."/>
            <person name="Stolte C."/>
            <person name="Sykes S."/>
            <person name="Wortman J."/>
            <person name="Nusbaum C."/>
            <person name="Birren B."/>
        </authorList>
    </citation>
    <scope>NUCLEOTIDE SEQUENCE [LARGE SCALE GENOMIC DNA]</scope>
    <source>
        <strain evidence="3 4">India VII</strain>
    </source>
</reference>
<accession>A0A0J9SCV9</accession>
<dbReference type="Proteomes" id="UP000053562">
    <property type="component" value="Unassembled WGS sequence"/>
</dbReference>
<evidence type="ECO:0000256" key="2">
    <source>
        <dbReference type="SAM" id="Phobius"/>
    </source>
</evidence>
<feature type="region of interest" description="Disordered" evidence="1">
    <location>
        <begin position="336"/>
        <end position="382"/>
    </location>
</feature>
<feature type="transmembrane region" description="Helical" evidence="2">
    <location>
        <begin position="463"/>
        <end position="484"/>
    </location>
</feature>
<evidence type="ECO:0008006" key="5">
    <source>
        <dbReference type="Google" id="ProtNLM"/>
    </source>
</evidence>
<protein>
    <recommendedName>
        <fullName evidence="5">Variable surface protein Vir18</fullName>
    </recommendedName>
</protein>
<dbReference type="AlphaFoldDB" id="A0A0J9SCV9"/>
<dbReference type="OrthoDB" id="10447194at2759"/>
<keyword evidence="2" id="KW-0472">Membrane</keyword>
<gene>
    <name evidence="3" type="ORF">PVIIG_03152</name>
</gene>
<name>A0A0J9SCV9_PLAVI</name>
<evidence type="ECO:0000313" key="4">
    <source>
        <dbReference type="Proteomes" id="UP000053562"/>
    </source>
</evidence>
<sequence>MQGYQKIECIKKYTNYKDEIERKIGELLTKNDSYFCRKCHTIKTDITKKNDELKDCYKIKSISQPLIESYDIKGFIDECTAYHQCIKNRSSRRSKHDASKRESEKKCSGNLPCEQKTAATVSHKAKTPSRLSSESSSARTPQRQRQQIQTENPADRRESGKRNAVLQPQQVVKRPTSSIEPKSEVSESVTNHPSCAPAQVETLPKLSSSAPSKDDKLGPPPSDKESQNIATEDSDPGNTFHVKDSLERPVHLNLSGGQDASGNTQVEPVSSGTPIVNEAHDDQSVTKETSVSSPLTETSLVSGEGSNGNPIVSATGIGDKEKLAANGVHTVRVGINGSPSGDLTTSGQIANDVSSPGTSTEVKASDSNDPSHFSTGSEASSGMEDNYVVSLSESDHNQAVVTEDVGEETRCSEEDVSLPHNGAIPCTATKNTEITVDNNILATLSNIFGVIQANKDNVTNTSIPVGIVLLLGLLFKYTPLWSFLTKRKRKKQLHMNEKLQRVLQQPSSGSETRSIPFSYSAFEYSSE</sequence>
<keyword evidence="2" id="KW-1133">Transmembrane helix</keyword>
<feature type="compositionally biased region" description="Low complexity" evidence="1">
    <location>
        <begin position="129"/>
        <end position="149"/>
    </location>
</feature>
<feature type="compositionally biased region" description="Basic and acidic residues" evidence="1">
    <location>
        <begin position="96"/>
        <end position="107"/>
    </location>
</feature>
<proteinExistence type="predicted"/>